<reference evidence="1 2" key="1">
    <citation type="submission" date="2012-04" db="EMBL/GenBank/DDBJ databases">
        <authorList>
            <person name="Genoscope - CEA"/>
        </authorList>
    </citation>
    <scope>NUCLEOTIDE SEQUENCE [LARGE SCALE GENOMIC DNA]</scope>
    <source>
        <strain evidence="1 2">9701</strain>
    </source>
</reference>
<gene>
    <name evidence="1" type="ORF">MICAK_2130002</name>
</gene>
<dbReference type="InterPro" id="IPR036188">
    <property type="entry name" value="FAD/NAD-bd_sf"/>
</dbReference>
<evidence type="ECO:0000313" key="1">
    <source>
        <dbReference type="EMBL" id="CCI35975.1"/>
    </source>
</evidence>
<dbReference type="SUPFAM" id="SSF51905">
    <property type="entry name" value="FAD/NAD(P)-binding domain"/>
    <property type="match status" value="1"/>
</dbReference>
<dbReference type="RefSeq" id="WP_004163795.1">
    <property type="nucleotide sequence ID" value="NZ_HE974183.1"/>
</dbReference>
<comment type="caution">
    <text evidence="1">The sequence shown here is derived from an EMBL/GenBank/DDBJ whole genome shotgun (WGS) entry which is preliminary data.</text>
</comment>
<dbReference type="AlphaFoldDB" id="I4INV1"/>
<name>I4INV1_MICAE</name>
<accession>I4INV1</accession>
<sequence>MTLTKNIKQIVKATPIGQLYRQLSEWRTDSRKKAYFSKNLDLYSRILSAEQANKLLADKVASDEPLMISRLGNVELGSVLEYLTGSGSYSKYALERMLTSTGFFMSEQEDLDNYSKLFLESSKLIDILGVWFQPGEAEVIRQSCPEADLVNLPALEPYYHDNPWSIKLKDRKVLVIHPFASTISEQYRKHREVLFKNQDILPQFELITLKSVQSIPGTRTDFNTWFDAYDWMRDKIKQYDFDIAIIGCGAYGLPLAAYVKSLGKKAVHLGGATQILFGIRGKRWDERPFFQSLYNQYWVRPSSEETPESYIKVEDGCYW</sequence>
<dbReference type="HOGENOM" id="CLU_085278_0_0_3"/>
<protein>
    <submittedName>
        <fullName evidence="1">Uncharacterized protein</fullName>
    </submittedName>
</protein>
<proteinExistence type="predicted"/>
<dbReference type="Proteomes" id="UP000004047">
    <property type="component" value="Unassembled WGS sequence"/>
</dbReference>
<organism evidence="1 2">
    <name type="scientific">Microcystis aeruginosa PCC 9701</name>
    <dbReference type="NCBI Taxonomy" id="721123"/>
    <lineage>
        <taxon>Bacteria</taxon>
        <taxon>Bacillati</taxon>
        <taxon>Cyanobacteriota</taxon>
        <taxon>Cyanophyceae</taxon>
        <taxon>Oscillatoriophycideae</taxon>
        <taxon>Chroococcales</taxon>
        <taxon>Microcystaceae</taxon>
        <taxon>Microcystis</taxon>
    </lineage>
</organism>
<evidence type="ECO:0000313" key="2">
    <source>
        <dbReference type="Proteomes" id="UP000004047"/>
    </source>
</evidence>
<dbReference type="EMBL" id="CAIQ01000128">
    <property type="protein sequence ID" value="CCI35975.1"/>
    <property type="molecule type" value="Genomic_DNA"/>
</dbReference>